<sequence>MRLVSIPPPAGPQSEGGAQPPYFPHQGAPGPAPYFPYGLYGPYGPRPPAAVNGVAIAALVFGVLCFLPAVGLVLGLIALSQIKRRGERGKGMAVAGVTLSSLGLALWTVALVTGGASAFWEGFRNGARSDSVLSLRTGDCFTSPGGLEGWTTEALTVDCADEHDGEVFALVAVPGSDFPGDDSLVELSEDRCYERRSAYVMDGWSLPEEIGVYYFAPSEQSWSFGDRSVACVLGREDGSRFSGSLRKDATTLDVHQLAYLEAAEVLNAALDEVPASDYPDDDVSDDREWAGQVEEAVTEQVRLLRAHTWPEKAREPVDELIADLGEARAAWGRAAGTAAPDSYWIREEEAWDATDPSLSITVREALGLATSPPAYDEEIEREPEAGEMEV</sequence>
<dbReference type="EMBL" id="JBGCBD010000002">
    <property type="protein sequence ID" value="MEY9814164.1"/>
    <property type="molecule type" value="Genomic_DNA"/>
</dbReference>
<name>A0ACC6URK4_STRAO</name>
<evidence type="ECO:0000313" key="1">
    <source>
        <dbReference type="EMBL" id="MEY9814164.1"/>
    </source>
</evidence>
<keyword evidence="2" id="KW-1185">Reference proteome</keyword>
<evidence type="ECO:0000313" key="2">
    <source>
        <dbReference type="Proteomes" id="UP001565447"/>
    </source>
</evidence>
<comment type="caution">
    <text evidence="1">The sequence shown here is derived from an EMBL/GenBank/DDBJ whole genome shotgun (WGS) entry which is preliminary data.</text>
</comment>
<gene>
    <name evidence="1" type="ORF">RKD21_004421</name>
</gene>
<protein>
    <submittedName>
        <fullName evidence="1">Uncharacterized protein</fullName>
    </submittedName>
</protein>
<dbReference type="Proteomes" id="UP001565447">
    <property type="component" value="Unassembled WGS sequence"/>
</dbReference>
<accession>A0ACC6URK4</accession>
<proteinExistence type="predicted"/>
<reference evidence="1" key="1">
    <citation type="submission" date="2024-07" db="EMBL/GenBank/DDBJ databases">
        <title>Genome sequencing of plant associated microbes to promote plant fitness in Sorghum bicolor and Oryza sativa.</title>
        <authorList>
            <person name="Coleman-Derr D."/>
        </authorList>
    </citation>
    <scope>NUCLEOTIDE SEQUENCE</scope>
    <source>
        <strain evidence="1">SAI-173</strain>
    </source>
</reference>
<organism evidence="1 2">
    <name type="scientific">Streptomyces albogriseolus</name>
    <dbReference type="NCBI Taxonomy" id="1887"/>
    <lineage>
        <taxon>Bacteria</taxon>
        <taxon>Bacillati</taxon>
        <taxon>Actinomycetota</taxon>
        <taxon>Actinomycetes</taxon>
        <taxon>Kitasatosporales</taxon>
        <taxon>Streptomycetaceae</taxon>
        <taxon>Streptomyces</taxon>
        <taxon>Streptomyces albogriseolus group</taxon>
    </lineage>
</organism>